<evidence type="ECO:0000313" key="3">
    <source>
        <dbReference type="Proteomes" id="UP001597094"/>
    </source>
</evidence>
<keyword evidence="1" id="KW-0812">Transmembrane</keyword>
<accession>A0ABW3SSH3</accession>
<evidence type="ECO:0000313" key="2">
    <source>
        <dbReference type="EMBL" id="MFD1186807.1"/>
    </source>
</evidence>
<dbReference type="EMBL" id="JBHTLD010000093">
    <property type="protein sequence ID" value="MFD1186807.1"/>
    <property type="molecule type" value="Genomic_DNA"/>
</dbReference>
<comment type="caution">
    <text evidence="2">The sequence shown here is derived from an EMBL/GenBank/DDBJ whole genome shotgun (WGS) entry which is preliminary data.</text>
</comment>
<keyword evidence="3" id="KW-1185">Reference proteome</keyword>
<dbReference type="RefSeq" id="WP_377527478.1">
    <property type="nucleotide sequence ID" value="NZ_JBHTLD010000093.1"/>
</dbReference>
<dbReference type="Proteomes" id="UP001597094">
    <property type="component" value="Unassembled WGS sequence"/>
</dbReference>
<feature type="transmembrane region" description="Helical" evidence="1">
    <location>
        <begin position="50"/>
        <end position="67"/>
    </location>
</feature>
<reference evidence="3" key="1">
    <citation type="journal article" date="2019" name="Int. J. Syst. Evol. Microbiol.">
        <title>The Global Catalogue of Microorganisms (GCM) 10K type strain sequencing project: providing services to taxonomists for standard genome sequencing and annotation.</title>
        <authorList>
            <consortium name="The Broad Institute Genomics Platform"/>
            <consortium name="The Broad Institute Genome Sequencing Center for Infectious Disease"/>
            <person name="Wu L."/>
            <person name="Ma J."/>
        </authorList>
    </citation>
    <scope>NUCLEOTIDE SEQUENCE [LARGE SCALE GENOMIC DNA]</scope>
    <source>
        <strain evidence="3">JCM 31319</strain>
    </source>
</reference>
<proteinExistence type="predicted"/>
<feature type="transmembrane region" description="Helical" evidence="1">
    <location>
        <begin position="16"/>
        <end position="38"/>
    </location>
</feature>
<protein>
    <recommendedName>
        <fullName evidence="4">Lycopene cyclase domain-containing protein</fullName>
    </recommendedName>
</protein>
<evidence type="ECO:0008006" key="4">
    <source>
        <dbReference type="Google" id="ProtNLM"/>
    </source>
</evidence>
<feature type="transmembrane region" description="Helical" evidence="1">
    <location>
        <begin position="87"/>
        <end position="106"/>
    </location>
</feature>
<name>A0ABW3SSH3_9BACT</name>
<evidence type="ECO:0000256" key="1">
    <source>
        <dbReference type="SAM" id="Phobius"/>
    </source>
</evidence>
<sequence length="118" mass="13203">MIWITSTGLSGGEVGMAPFILGFVLLIQLFVGMVLALFFRKYLIERRQKVAGLTFYFILYELIFFAIDGQLSIISAFGKGWSSEVYIAYSLSSILAYVVALTILLTKELKASGKYHKD</sequence>
<gene>
    <name evidence="2" type="ORF">ACFQ2O_11365</name>
</gene>
<keyword evidence="1" id="KW-1133">Transmembrane helix</keyword>
<organism evidence="2 3">
    <name type="scientific">Pontibacter rugosus</name>
    <dbReference type="NCBI Taxonomy" id="1745966"/>
    <lineage>
        <taxon>Bacteria</taxon>
        <taxon>Pseudomonadati</taxon>
        <taxon>Bacteroidota</taxon>
        <taxon>Cytophagia</taxon>
        <taxon>Cytophagales</taxon>
        <taxon>Hymenobacteraceae</taxon>
        <taxon>Pontibacter</taxon>
    </lineage>
</organism>
<keyword evidence="1" id="KW-0472">Membrane</keyword>